<protein>
    <submittedName>
        <fullName evidence="4">Putative Phox domain-containing protein</fullName>
    </submittedName>
</protein>
<dbReference type="InterPro" id="IPR036871">
    <property type="entry name" value="PX_dom_sf"/>
</dbReference>
<comment type="subcellular location">
    <subcellularLocation>
        <location evidence="1">Cytoplasm</location>
    </subcellularLocation>
</comment>
<dbReference type="SMART" id="SM00312">
    <property type="entry name" value="PX"/>
    <property type="match status" value="1"/>
</dbReference>
<proteinExistence type="predicted"/>
<evidence type="ECO:0000256" key="1">
    <source>
        <dbReference type="ARBA" id="ARBA00004496"/>
    </source>
</evidence>
<comment type="caution">
    <text evidence="4">The sequence shown here is derived from an EMBL/GenBank/DDBJ whole genome shotgun (WGS) entry which is preliminary data.</text>
</comment>
<dbReference type="GO" id="GO:0005768">
    <property type="term" value="C:endosome"/>
    <property type="evidence" value="ECO:0007669"/>
    <property type="project" value="UniProtKB-ARBA"/>
</dbReference>
<dbReference type="Gramene" id="rna25937">
    <property type="protein sequence ID" value="RHN63258.1"/>
    <property type="gene ID" value="gene25937"/>
</dbReference>
<dbReference type="EMBL" id="PSQE01000004">
    <property type="protein sequence ID" value="RHN63258.1"/>
    <property type="molecule type" value="Genomic_DNA"/>
</dbReference>
<organism evidence="4">
    <name type="scientific">Medicago truncatula</name>
    <name type="common">Barrel medic</name>
    <name type="synonym">Medicago tribuloides</name>
    <dbReference type="NCBI Taxonomy" id="3880"/>
    <lineage>
        <taxon>Eukaryota</taxon>
        <taxon>Viridiplantae</taxon>
        <taxon>Streptophyta</taxon>
        <taxon>Embryophyta</taxon>
        <taxon>Tracheophyta</taxon>
        <taxon>Spermatophyta</taxon>
        <taxon>Magnoliopsida</taxon>
        <taxon>eudicotyledons</taxon>
        <taxon>Gunneridae</taxon>
        <taxon>Pentapetalae</taxon>
        <taxon>rosids</taxon>
        <taxon>fabids</taxon>
        <taxon>Fabales</taxon>
        <taxon>Fabaceae</taxon>
        <taxon>Papilionoideae</taxon>
        <taxon>50 kb inversion clade</taxon>
        <taxon>NPAAA clade</taxon>
        <taxon>Hologalegina</taxon>
        <taxon>IRL clade</taxon>
        <taxon>Trifolieae</taxon>
        <taxon>Medicago</taxon>
    </lineage>
</organism>
<dbReference type="PANTHER" id="PTHR22999:SF23">
    <property type="entry name" value="SORTING NEXIN-16"/>
    <property type="match status" value="1"/>
</dbReference>
<dbReference type="InterPro" id="IPR001683">
    <property type="entry name" value="PX_dom"/>
</dbReference>
<name>A0A396IEN9_MEDTR</name>
<evidence type="ECO:0000259" key="3">
    <source>
        <dbReference type="PROSITE" id="PS50195"/>
    </source>
</evidence>
<gene>
    <name evidence="4" type="ORF">MtrunA17_Chr4g0056351</name>
</gene>
<dbReference type="SUPFAM" id="SSF64268">
    <property type="entry name" value="PX domain"/>
    <property type="match status" value="1"/>
</dbReference>
<evidence type="ECO:0000313" key="4">
    <source>
        <dbReference type="EMBL" id="RHN63258.1"/>
    </source>
</evidence>
<dbReference type="GO" id="GO:0016020">
    <property type="term" value="C:membrane"/>
    <property type="evidence" value="ECO:0007669"/>
    <property type="project" value="UniProtKB-ARBA"/>
</dbReference>
<dbReference type="GO" id="GO:0035091">
    <property type="term" value="F:phosphatidylinositol binding"/>
    <property type="evidence" value="ECO:0007669"/>
    <property type="project" value="InterPro"/>
</dbReference>
<accession>A0A396IEN9</accession>
<sequence length="148" mass="17370">MIVRREGQLAPKHLCWVVGSYFEKIGSTSFAVYSIAVTDAHNRTWFVKRRYWNFERFHRHLRVIPNYTLHLPPKRIFSSNTYDAFVHQCCAQLDKYLQDLLSIANVAEQHEVWDFFSVSSSKEECPKIGYSNLTTMKSANHSINFDFS</sequence>
<keyword evidence="2" id="KW-0963">Cytoplasm</keyword>
<feature type="domain" description="PX" evidence="3">
    <location>
        <begin position="11"/>
        <end position="123"/>
    </location>
</feature>
<dbReference type="PROSITE" id="PS50195">
    <property type="entry name" value="PX"/>
    <property type="match status" value="1"/>
</dbReference>
<dbReference type="AlphaFoldDB" id="A0A396IEN9"/>
<dbReference type="Proteomes" id="UP000265566">
    <property type="component" value="Chromosome 4"/>
</dbReference>
<dbReference type="PANTHER" id="PTHR22999">
    <property type="entry name" value="PX SERINE/THREONINE KINASE PXK"/>
    <property type="match status" value="1"/>
</dbReference>
<dbReference type="Pfam" id="PF00787">
    <property type="entry name" value="PX"/>
    <property type="match status" value="1"/>
</dbReference>
<dbReference type="Gene3D" id="3.30.1520.10">
    <property type="entry name" value="Phox-like domain"/>
    <property type="match status" value="1"/>
</dbReference>
<evidence type="ECO:0000256" key="2">
    <source>
        <dbReference type="ARBA" id="ARBA00022490"/>
    </source>
</evidence>
<dbReference type="InterPro" id="IPR051837">
    <property type="entry name" value="SortingNexin/PXDomain-PKLike"/>
</dbReference>
<reference evidence="4" key="1">
    <citation type="journal article" date="2018" name="Nat. Plants">
        <title>Whole-genome landscape of Medicago truncatula symbiotic genes.</title>
        <authorList>
            <person name="Pecrix Y."/>
            <person name="Gamas P."/>
            <person name="Carrere S."/>
        </authorList>
    </citation>
    <scope>NUCLEOTIDE SEQUENCE</scope>
    <source>
        <tissue evidence="4">Leaves</tissue>
    </source>
</reference>